<keyword evidence="2" id="KW-1133">Transmembrane helix</keyword>
<accession>A0ABW2L869</accession>
<dbReference type="PANTHER" id="PTHR42736">
    <property type="entry name" value="PROTEIN-GLUTAMINE GAMMA-GLUTAMYLTRANSFERASE"/>
    <property type="match status" value="1"/>
</dbReference>
<evidence type="ECO:0000259" key="3">
    <source>
        <dbReference type="SMART" id="SM00460"/>
    </source>
</evidence>
<sequence>MRSLVMVLAMAAAYGLLRGYPEAWSAVLRTCLAVLILVAGVGLWGKREGEKGELVESRRRASWMDYLAIGAAVLSIECLFLVFFSTLPEPLESAAARVEEWLRPEMAAARKVETEGERNTSQGNWLWNDEQRRPLPKRTNFKQGNRPEIFLQPSGEIDAARMLDSRLYVQAFSLSRYDEAAWMALSSEARTLRSEDDGWLRLPGERSGAAISCRVYQGSEKNGQNPLTGLQGLTAARVESVASLDARLQLLPKQEEGFEYDTISKPRTIDDLAGEDVKLPMQIPASLLELPGGSLGSRIFLQAEVVAGDGEVMDRLTRIRNHLRTTLEYSLVTENPNNRDPLENFMFYEQKGHCELYATAGALLARAVGIPARISYGWVGGTYYEGSRLFVFRAREAHAWAEVWLKGYGWVVLDPTPPTALERPNPERAAEGEKPPGSEDLGVETEDELAAERPVWKYGLGLAALFGIPGLVMLSWRSLKREDSGTWGAKVDMKSRRVAYLETFVSKCRERGIRIPPGRTLRGLVQGLDEAPDFANELIQYHYAVRYEGRTRDPAKEAELKKKVEQWL</sequence>
<gene>
    <name evidence="4" type="ORF">ACFQY0_15470</name>
</gene>
<feature type="domain" description="Transglutaminase-like" evidence="3">
    <location>
        <begin position="346"/>
        <end position="417"/>
    </location>
</feature>
<feature type="compositionally biased region" description="Basic and acidic residues" evidence="1">
    <location>
        <begin position="424"/>
        <end position="437"/>
    </location>
</feature>
<keyword evidence="5" id="KW-1185">Reference proteome</keyword>
<feature type="transmembrane region" description="Helical" evidence="2">
    <location>
        <begin position="66"/>
        <end position="87"/>
    </location>
</feature>
<dbReference type="EMBL" id="JBHTBS010000008">
    <property type="protein sequence ID" value="MFC7338594.1"/>
    <property type="molecule type" value="Genomic_DNA"/>
</dbReference>
<dbReference type="RefSeq" id="WP_379714087.1">
    <property type="nucleotide sequence ID" value="NZ_JBHTBS010000008.1"/>
</dbReference>
<feature type="transmembrane region" description="Helical" evidence="2">
    <location>
        <begin position="27"/>
        <end position="45"/>
    </location>
</feature>
<name>A0ABW2L869_9BACT</name>
<keyword evidence="2" id="KW-0812">Transmembrane</keyword>
<proteinExistence type="predicted"/>
<dbReference type="Pfam" id="PF01841">
    <property type="entry name" value="Transglut_core"/>
    <property type="match status" value="1"/>
</dbReference>
<dbReference type="SMART" id="SM00460">
    <property type="entry name" value="TGc"/>
    <property type="match status" value="1"/>
</dbReference>
<dbReference type="InterPro" id="IPR052901">
    <property type="entry name" value="Bact_TGase-like"/>
</dbReference>
<comment type="caution">
    <text evidence="4">The sequence shown here is derived from an EMBL/GenBank/DDBJ whole genome shotgun (WGS) entry which is preliminary data.</text>
</comment>
<evidence type="ECO:0000313" key="4">
    <source>
        <dbReference type="EMBL" id="MFC7338594.1"/>
    </source>
</evidence>
<keyword evidence="2" id="KW-0472">Membrane</keyword>
<feature type="region of interest" description="Disordered" evidence="1">
    <location>
        <begin position="419"/>
        <end position="445"/>
    </location>
</feature>
<evidence type="ECO:0000313" key="5">
    <source>
        <dbReference type="Proteomes" id="UP001596472"/>
    </source>
</evidence>
<dbReference type="SUPFAM" id="SSF54001">
    <property type="entry name" value="Cysteine proteinases"/>
    <property type="match status" value="1"/>
</dbReference>
<protein>
    <submittedName>
        <fullName evidence="4">Transglutaminase-like domain-containing protein</fullName>
    </submittedName>
</protein>
<reference evidence="5" key="1">
    <citation type="journal article" date="2019" name="Int. J. Syst. Evol. Microbiol.">
        <title>The Global Catalogue of Microorganisms (GCM) 10K type strain sequencing project: providing services to taxonomists for standard genome sequencing and annotation.</title>
        <authorList>
            <consortium name="The Broad Institute Genomics Platform"/>
            <consortium name="The Broad Institute Genome Sequencing Center for Infectious Disease"/>
            <person name="Wu L."/>
            <person name="Ma J."/>
        </authorList>
    </citation>
    <scope>NUCLEOTIDE SEQUENCE [LARGE SCALE GENOMIC DNA]</scope>
    <source>
        <strain evidence="5">CGMCC 4.1467</strain>
    </source>
</reference>
<evidence type="ECO:0000256" key="2">
    <source>
        <dbReference type="SAM" id="Phobius"/>
    </source>
</evidence>
<organism evidence="4 5">
    <name type="scientific">Haloferula chungangensis</name>
    <dbReference type="NCBI Taxonomy" id="1048331"/>
    <lineage>
        <taxon>Bacteria</taxon>
        <taxon>Pseudomonadati</taxon>
        <taxon>Verrucomicrobiota</taxon>
        <taxon>Verrucomicrobiia</taxon>
        <taxon>Verrucomicrobiales</taxon>
        <taxon>Verrucomicrobiaceae</taxon>
        <taxon>Haloferula</taxon>
    </lineage>
</organism>
<evidence type="ECO:0000256" key="1">
    <source>
        <dbReference type="SAM" id="MobiDB-lite"/>
    </source>
</evidence>
<dbReference type="InterPro" id="IPR038765">
    <property type="entry name" value="Papain-like_cys_pep_sf"/>
</dbReference>
<dbReference type="PANTHER" id="PTHR42736:SF1">
    <property type="entry name" value="PROTEIN-GLUTAMINE GAMMA-GLUTAMYLTRANSFERASE"/>
    <property type="match status" value="1"/>
</dbReference>
<dbReference type="Proteomes" id="UP001596472">
    <property type="component" value="Unassembled WGS sequence"/>
</dbReference>
<dbReference type="InterPro" id="IPR002931">
    <property type="entry name" value="Transglutaminase-like"/>
</dbReference>
<dbReference type="Gene3D" id="3.10.620.30">
    <property type="match status" value="1"/>
</dbReference>